<dbReference type="RefSeq" id="WP_394310346.1">
    <property type="nucleotide sequence ID" value="NZ_JBHGPK010000003.1"/>
</dbReference>
<protein>
    <recommendedName>
        <fullName evidence="3">N-methyl-D-aspartate receptor NMDAR2C subunit</fullName>
    </recommendedName>
</protein>
<proteinExistence type="predicted"/>
<accession>A0ABV6ZDA0</accession>
<dbReference type="PANTHER" id="PTHR21174:SF0">
    <property type="entry name" value="HD PHOSPHOHYDROLASE FAMILY PROTEIN-RELATED"/>
    <property type="match status" value="1"/>
</dbReference>
<evidence type="ECO:0000313" key="1">
    <source>
        <dbReference type="EMBL" id="MFC2250145.1"/>
    </source>
</evidence>
<evidence type="ECO:0008006" key="3">
    <source>
        <dbReference type="Google" id="ProtNLM"/>
    </source>
</evidence>
<dbReference type="Proteomes" id="UP001595190">
    <property type="component" value="Unassembled WGS sequence"/>
</dbReference>
<name>A0ABV6ZDA0_9HYPH</name>
<reference evidence="1 2" key="1">
    <citation type="submission" date="2024-09" db="EMBL/GenBank/DDBJ databases">
        <title>Description of Labrys sedimenti sp. nov., isolated from a diclofenac-degrading enrichment culture, and genome-based reclassification of Labrys portucalensis as a later heterotypic synonym of Labrys neptuniae.</title>
        <authorList>
            <person name="Tancsics A."/>
            <person name="Csepanyi A."/>
        </authorList>
    </citation>
    <scope>NUCLEOTIDE SEQUENCE [LARGE SCALE GENOMIC DNA]</scope>
    <source>
        <strain evidence="1 2">LMG 23412</strain>
    </source>
</reference>
<gene>
    <name evidence="1" type="ORF">ACETRX_11020</name>
</gene>
<dbReference type="SUPFAM" id="SSF109604">
    <property type="entry name" value="HD-domain/PDEase-like"/>
    <property type="match status" value="1"/>
</dbReference>
<dbReference type="PANTHER" id="PTHR21174">
    <property type="match status" value="1"/>
</dbReference>
<organism evidence="1 2">
    <name type="scientific">Labrys neptuniae</name>
    <dbReference type="NCBI Taxonomy" id="376174"/>
    <lineage>
        <taxon>Bacteria</taxon>
        <taxon>Pseudomonadati</taxon>
        <taxon>Pseudomonadota</taxon>
        <taxon>Alphaproteobacteria</taxon>
        <taxon>Hyphomicrobiales</taxon>
        <taxon>Xanthobacteraceae</taxon>
        <taxon>Labrys</taxon>
    </lineage>
</organism>
<dbReference type="EMBL" id="JBHGPK010000003">
    <property type="protein sequence ID" value="MFC2250145.1"/>
    <property type="molecule type" value="Genomic_DNA"/>
</dbReference>
<dbReference type="Gene3D" id="1.10.3210.10">
    <property type="entry name" value="Hypothetical protein af1432"/>
    <property type="match status" value="1"/>
</dbReference>
<dbReference type="PIRSF" id="PIRSF035170">
    <property type="entry name" value="HD_phosphohydro"/>
    <property type="match status" value="1"/>
</dbReference>
<dbReference type="InterPro" id="IPR009218">
    <property type="entry name" value="HD_phosphohydro"/>
</dbReference>
<sequence length="218" mass="24759">MSTGNPLSRPPAIPEPAFAELLAAYRDPRRHYHDLDHIEAMLAGLEYCRAFLHDAKAVELAIWFHDAIYDAAAPDNEERSADLARQVLGGQLEPERLERVTALILATRKHELAHQGRTQEPASQERSDMAYFLDLDLQILGAEAARFDAYEAAVRREYVHVTEAAWRIGRAAVLRRFMARPRLYFSNLFAERLEERARANLARSLAKWTEGKPPQASV</sequence>
<evidence type="ECO:0000313" key="2">
    <source>
        <dbReference type="Proteomes" id="UP001595190"/>
    </source>
</evidence>
<comment type="caution">
    <text evidence="1">The sequence shown here is derived from an EMBL/GenBank/DDBJ whole genome shotgun (WGS) entry which is preliminary data.</text>
</comment>